<dbReference type="GO" id="GO:0030125">
    <property type="term" value="C:clathrin vesicle coat"/>
    <property type="evidence" value="ECO:0007669"/>
    <property type="project" value="TreeGrafter"/>
</dbReference>
<feature type="compositionally biased region" description="Polar residues" evidence="1">
    <location>
        <begin position="134"/>
        <end position="149"/>
    </location>
</feature>
<dbReference type="Proteomes" id="UP000236161">
    <property type="component" value="Unassembled WGS sequence"/>
</dbReference>
<name>A0A2I0ANM1_9ASPA</name>
<dbReference type="EMBL" id="KZ451969">
    <property type="protein sequence ID" value="PKA57066.1"/>
    <property type="molecule type" value="Genomic_DNA"/>
</dbReference>
<feature type="compositionally biased region" description="Basic and acidic residues" evidence="1">
    <location>
        <begin position="237"/>
        <end position="250"/>
    </location>
</feature>
<dbReference type="AlphaFoldDB" id="A0A2I0ANM1"/>
<sequence length="250" mass="27820">MHLRCLPKNEQCTEGFTSAQILKILFFYDVLLSFTNERYLNKKQTAEKMEQHYQTTSSVDYSLKEGETLILHIKNKGSGRAKSALFERLTSLSLDEKSNVKEGEGTISLKPPPPPPSSPVSPIQSPSFSSATSNLSRSPSSSIHGSTEFQVPLHEYESYPDKEPPSDAEAGTSDGAEQDDFAFPEAKETSNKANSIYFRRLGNDYEAAEEEEEEAVVEEVDDRPRATTPTPPASEQPQHEDDERVTDGRN</sequence>
<dbReference type="GO" id="GO:0016192">
    <property type="term" value="P:vesicle-mediated transport"/>
    <property type="evidence" value="ECO:0007669"/>
    <property type="project" value="TreeGrafter"/>
</dbReference>
<reference evidence="2 3" key="1">
    <citation type="journal article" date="2017" name="Nature">
        <title>The Apostasia genome and the evolution of orchids.</title>
        <authorList>
            <person name="Zhang G.Q."/>
            <person name="Liu K.W."/>
            <person name="Li Z."/>
            <person name="Lohaus R."/>
            <person name="Hsiao Y.Y."/>
            <person name="Niu S.C."/>
            <person name="Wang J.Y."/>
            <person name="Lin Y.C."/>
            <person name="Xu Q."/>
            <person name="Chen L.J."/>
            <person name="Yoshida K."/>
            <person name="Fujiwara S."/>
            <person name="Wang Z.W."/>
            <person name="Zhang Y.Q."/>
            <person name="Mitsuda N."/>
            <person name="Wang M."/>
            <person name="Liu G.H."/>
            <person name="Pecoraro L."/>
            <person name="Huang H.X."/>
            <person name="Xiao X.J."/>
            <person name="Lin M."/>
            <person name="Wu X.Y."/>
            <person name="Wu W.L."/>
            <person name="Chen Y.Y."/>
            <person name="Chang S.B."/>
            <person name="Sakamoto S."/>
            <person name="Ohme-Takagi M."/>
            <person name="Yagi M."/>
            <person name="Zeng S.J."/>
            <person name="Shen C.Y."/>
            <person name="Yeh C.M."/>
            <person name="Luo Y.B."/>
            <person name="Tsai W.C."/>
            <person name="Van de Peer Y."/>
            <person name="Liu Z.J."/>
        </authorList>
    </citation>
    <scope>NUCLEOTIDE SEQUENCE [LARGE SCALE GENOMIC DNA]</scope>
    <source>
        <strain evidence="3">cv. Shenzhen</strain>
        <tissue evidence="2">Stem</tissue>
    </source>
</reference>
<dbReference type="PANTHER" id="PTHR12847:SF9">
    <property type="entry name" value="NECAP-LIKE PROTEIN CG9132"/>
    <property type="match status" value="1"/>
</dbReference>
<accession>A0A2I0ANM1</accession>
<keyword evidence="3" id="KW-1185">Reference proteome</keyword>
<feature type="compositionally biased region" description="Basic and acidic residues" evidence="1">
    <location>
        <begin position="154"/>
        <end position="165"/>
    </location>
</feature>
<gene>
    <name evidence="2" type="ORF">AXF42_Ash002370</name>
</gene>
<proteinExistence type="predicted"/>
<dbReference type="OrthoDB" id="10265489at2759"/>
<protein>
    <submittedName>
        <fullName evidence="2">Uncharacterized protein</fullName>
    </submittedName>
</protein>
<evidence type="ECO:0000256" key="1">
    <source>
        <dbReference type="SAM" id="MobiDB-lite"/>
    </source>
</evidence>
<organism evidence="2 3">
    <name type="scientific">Apostasia shenzhenica</name>
    <dbReference type="NCBI Taxonomy" id="1088818"/>
    <lineage>
        <taxon>Eukaryota</taxon>
        <taxon>Viridiplantae</taxon>
        <taxon>Streptophyta</taxon>
        <taxon>Embryophyta</taxon>
        <taxon>Tracheophyta</taxon>
        <taxon>Spermatophyta</taxon>
        <taxon>Magnoliopsida</taxon>
        <taxon>Liliopsida</taxon>
        <taxon>Asparagales</taxon>
        <taxon>Orchidaceae</taxon>
        <taxon>Apostasioideae</taxon>
        <taxon>Apostasia</taxon>
    </lineage>
</organism>
<evidence type="ECO:0000313" key="2">
    <source>
        <dbReference type="EMBL" id="PKA57066.1"/>
    </source>
</evidence>
<feature type="compositionally biased region" description="Low complexity" evidence="1">
    <location>
        <begin position="120"/>
        <end position="133"/>
    </location>
</feature>
<feature type="region of interest" description="Disordered" evidence="1">
    <location>
        <begin position="97"/>
        <end position="250"/>
    </location>
</feature>
<evidence type="ECO:0000313" key="3">
    <source>
        <dbReference type="Proteomes" id="UP000236161"/>
    </source>
</evidence>
<feature type="compositionally biased region" description="Acidic residues" evidence="1">
    <location>
        <begin position="206"/>
        <end position="221"/>
    </location>
</feature>
<dbReference type="STRING" id="1088818.A0A2I0ANM1"/>
<dbReference type="PANTHER" id="PTHR12847">
    <property type="entry name" value="ATP-BINDING CASSETTE ABC TRANSPORTER-RELATED"/>
    <property type="match status" value="1"/>
</dbReference>
<feature type="compositionally biased region" description="Pro residues" evidence="1">
    <location>
        <begin position="110"/>
        <end position="119"/>
    </location>
</feature>